<protein>
    <submittedName>
        <fullName evidence="4">Methyltransferase</fullName>
    </submittedName>
</protein>
<dbReference type="KEGG" id="aori:SD37_16940"/>
<name>A0A193BYB3_AMYOR</name>
<dbReference type="RefSeq" id="WP_044850599.1">
    <property type="nucleotide sequence ID" value="NZ_CP016174.1"/>
</dbReference>
<dbReference type="Gene3D" id="3.40.50.150">
    <property type="entry name" value="Vaccinia Virus protein VP39"/>
    <property type="match status" value="1"/>
</dbReference>
<evidence type="ECO:0000256" key="2">
    <source>
        <dbReference type="ARBA" id="ARBA00022679"/>
    </source>
</evidence>
<dbReference type="PANTHER" id="PTHR44942">
    <property type="entry name" value="METHYLTRANSF_11 DOMAIN-CONTAINING PROTEIN"/>
    <property type="match status" value="1"/>
</dbReference>
<keyword evidence="5" id="KW-1185">Reference proteome</keyword>
<dbReference type="Pfam" id="PF13649">
    <property type="entry name" value="Methyltransf_25"/>
    <property type="match status" value="1"/>
</dbReference>
<dbReference type="STRING" id="31958.SD37_16940"/>
<dbReference type="InterPro" id="IPR041698">
    <property type="entry name" value="Methyltransf_25"/>
</dbReference>
<dbReference type="CDD" id="cd02440">
    <property type="entry name" value="AdoMet_MTases"/>
    <property type="match status" value="1"/>
</dbReference>
<feature type="domain" description="Methyltransferase" evidence="3">
    <location>
        <begin position="42"/>
        <end position="136"/>
    </location>
</feature>
<dbReference type="InterPro" id="IPR029063">
    <property type="entry name" value="SAM-dependent_MTases_sf"/>
</dbReference>
<dbReference type="GO" id="GO:0008168">
    <property type="term" value="F:methyltransferase activity"/>
    <property type="evidence" value="ECO:0007669"/>
    <property type="project" value="UniProtKB-KW"/>
</dbReference>
<dbReference type="eggNOG" id="COG2226">
    <property type="taxonomic scope" value="Bacteria"/>
</dbReference>
<proteinExistence type="predicted"/>
<dbReference type="Proteomes" id="UP000093695">
    <property type="component" value="Chromosome"/>
</dbReference>
<evidence type="ECO:0000259" key="3">
    <source>
        <dbReference type="Pfam" id="PF13649"/>
    </source>
</evidence>
<gene>
    <name evidence="4" type="ORF">SD37_16940</name>
</gene>
<evidence type="ECO:0000256" key="1">
    <source>
        <dbReference type="ARBA" id="ARBA00022603"/>
    </source>
</evidence>
<dbReference type="PANTHER" id="PTHR44942:SF4">
    <property type="entry name" value="METHYLTRANSFERASE TYPE 11 DOMAIN-CONTAINING PROTEIN"/>
    <property type="match status" value="1"/>
</dbReference>
<sequence>MTTLKFSGEVAGFYRRYRRGYPEAVLDALVAEFGLTAEDTALDLGCGTGQLTLPLAARTRAVVGMDPEPDMLAEARKAAAGVTNVCWLVGADSDVSALELVLGGEKLGAVTIGQALHWMDHETLFPALHSLLRPGGGVAVVTNGAPMWLHDTPWSNALREYLSGWLGKPLVRTCGAEQEEQDRYRASLAAAGFTTGETDVDYEDEIDLEHLVGAVYSAMPEDLLPKPDERAGFEERLSVAVSPFAPFVEPVRVRVVSGRKDATSV</sequence>
<accession>A0A193BYB3</accession>
<dbReference type="AlphaFoldDB" id="A0A193BYB3"/>
<evidence type="ECO:0000313" key="4">
    <source>
        <dbReference type="EMBL" id="ANN17160.1"/>
    </source>
</evidence>
<keyword evidence="1 4" id="KW-0489">Methyltransferase</keyword>
<dbReference type="GO" id="GO:0032259">
    <property type="term" value="P:methylation"/>
    <property type="evidence" value="ECO:0007669"/>
    <property type="project" value="UniProtKB-KW"/>
</dbReference>
<dbReference type="SUPFAM" id="SSF53335">
    <property type="entry name" value="S-adenosyl-L-methionine-dependent methyltransferases"/>
    <property type="match status" value="1"/>
</dbReference>
<evidence type="ECO:0000313" key="5">
    <source>
        <dbReference type="Proteomes" id="UP000093695"/>
    </source>
</evidence>
<keyword evidence="2 4" id="KW-0808">Transferase</keyword>
<dbReference type="EMBL" id="CP016174">
    <property type="protein sequence ID" value="ANN17160.1"/>
    <property type="molecule type" value="Genomic_DNA"/>
</dbReference>
<organism evidence="4 5">
    <name type="scientific">Amycolatopsis orientalis</name>
    <name type="common">Nocardia orientalis</name>
    <dbReference type="NCBI Taxonomy" id="31958"/>
    <lineage>
        <taxon>Bacteria</taxon>
        <taxon>Bacillati</taxon>
        <taxon>Actinomycetota</taxon>
        <taxon>Actinomycetes</taxon>
        <taxon>Pseudonocardiales</taxon>
        <taxon>Pseudonocardiaceae</taxon>
        <taxon>Amycolatopsis</taxon>
    </lineage>
</organism>
<dbReference type="InterPro" id="IPR051052">
    <property type="entry name" value="Diverse_substrate_MTase"/>
</dbReference>
<reference evidence="4 5" key="1">
    <citation type="journal article" date="2015" name="Genome Announc.">
        <title>Draft Genome Sequence of Norvancomycin-Producing Strain Amycolatopsis orientalis CPCC200066.</title>
        <authorList>
            <person name="Lei X."/>
            <person name="Yuan F."/>
            <person name="Shi Y."/>
            <person name="Li X."/>
            <person name="Wang L."/>
            <person name="Hong B."/>
        </authorList>
    </citation>
    <scope>NUCLEOTIDE SEQUENCE [LARGE SCALE GENOMIC DNA]</scope>
    <source>
        <strain evidence="4 5">B-37</strain>
    </source>
</reference>